<dbReference type="GO" id="GO:0043709">
    <property type="term" value="P:cell adhesion involved in single-species biofilm formation"/>
    <property type="evidence" value="ECO:0007669"/>
    <property type="project" value="TreeGrafter"/>
</dbReference>
<dbReference type="EMBL" id="CP000360">
    <property type="protein sequence ID" value="ABF40367.1"/>
    <property type="molecule type" value="Genomic_DNA"/>
</dbReference>
<dbReference type="SMART" id="SM00267">
    <property type="entry name" value="GGDEF"/>
    <property type="match status" value="1"/>
</dbReference>
<evidence type="ECO:0000313" key="5">
    <source>
        <dbReference type="Proteomes" id="UP000002432"/>
    </source>
</evidence>
<keyword evidence="2" id="KW-1133">Transmembrane helix</keyword>
<feature type="domain" description="GGDEF" evidence="3">
    <location>
        <begin position="148"/>
        <end position="276"/>
    </location>
</feature>
<dbReference type="eggNOG" id="COG3706">
    <property type="taxonomic scope" value="Bacteria"/>
</dbReference>
<dbReference type="InterPro" id="IPR000160">
    <property type="entry name" value="GGDEF_dom"/>
</dbReference>
<dbReference type="Pfam" id="PF00990">
    <property type="entry name" value="GGDEF"/>
    <property type="match status" value="1"/>
</dbReference>
<organism evidence="4 5">
    <name type="scientific">Koribacter versatilis (strain Ellin345)</name>
    <dbReference type="NCBI Taxonomy" id="204669"/>
    <lineage>
        <taxon>Bacteria</taxon>
        <taxon>Pseudomonadati</taxon>
        <taxon>Acidobacteriota</taxon>
        <taxon>Terriglobia</taxon>
        <taxon>Terriglobales</taxon>
        <taxon>Candidatus Korobacteraceae</taxon>
        <taxon>Candidatus Korobacter</taxon>
    </lineage>
</organism>
<dbReference type="PANTHER" id="PTHR45138:SF6">
    <property type="entry name" value="DIGUANYLATE CYCLASE DGCN"/>
    <property type="match status" value="1"/>
</dbReference>
<dbReference type="InterPro" id="IPR043128">
    <property type="entry name" value="Rev_trsase/Diguanyl_cyclase"/>
</dbReference>
<dbReference type="STRING" id="204669.Acid345_1365"/>
<dbReference type="InterPro" id="IPR050469">
    <property type="entry name" value="Diguanylate_Cyclase"/>
</dbReference>
<dbReference type="KEGG" id="aba:Acid345_1365"/>
<accession>Q1IRY3</accession>
<dbReference type="FunFam" id="3.30.70.270:FF:000001">
    <property type="entry name" value="Diguanylate cyclase domain protein"/>
    <property type="match status" value="1"/>
</dbReference>
<reference evidence="4 5" key="1">
    <citation type="journal article" date="2009" name="Appl. Environ. Microbiol.">
        <title>Three genomes from the phylum Acidobacteria provide insight into the lifestyles of these microorganisms in soils.</title>
        <authorList>
            <person name="Ward N.L."/>
            <person name="Challacombe J.F."/>
            <person name="Janssen P.H."/>
            <person name="Henrissat B."/>
            <person name="Coutinho P.M."/>
            <person name="Wu M."/>
            <person name="Xie G."/>
            <person name="Haft D.H."/>
            <person name="Sait M."/>
            <person name="Badger J."/>
            <person name="Barabote R.D."/>
            <person name="Bradley B."/>
            <person name="Brettin T.S."/>
            <person name="Brinkac L.M."/>
            <person name="Bruce D."/>
            <person name="Creasy T."/>
            <person name="Daugherty S.C."/>
            <person name="Davidsen T.M."/>
            <person name="DeBoy R.T."/>
            <person name="Detter J.C."/>
            <person name="Dodson R.J."/>
            <person name="Durkin A.S."/>
            <person name="Ganapathy A."/>
            <person name="Gwinn-Giglio M."/>
            <person name="Han C.S."/>
            <person name="Khouri H."/>
            <person name="Kiss H."/>
            <person name="Kothari S.P."/>
            <person name="Madupu R."/>
            <person name="Nelson K.E."/>
            <person name="Nelson W.C."/>
            <person name="Paulsen I."/>
            <person name="Penn K."/>
            <person name="Ren Q."/>
            <person name="Rosovitz M.J."/>
            <person name="Selengut J.D."/>
            <person name="Shrivastava S."/>
            <person name="Sullivan S.A."/>
            <person name="Tapia R."/>
            <person name="Thompson L.S."/>
            <person name="Watkins K.L."/>
            <person name="Yang Q."/>
            <person name="Yu C."/>
            <person name="Zafar N."/>
            <person name="Zhou L."/>
            <person name="Kuske C.R."/>
        </authorList>
    </citation>
    <scope>NUCLEOTIDE SEQUENCE [LARGE SCALE GENOMIC DNA]</scope>
    <source>
        <strain evidence="4 5">Ellin345</strain>
    </source>
</reference>
<dbReference type="GO" id="GO:0005886">
    <property type="term" value="C:plasma membrane"/>
    <property type="evidence" value="ECO:0007669"/>
    <property type="project" value="TreeGrafter"/>
</dbReference>
<dbReference type="GO" id="GO:0052621">
    <property type="term" value="F:diguanylate cyclase activity"/>
    <property type="evidence" value="ECO:0007669"/>
    <property type="project" value="UniProtKB-EC"/>
</dbReference>
<proteinExistence type="predicted"/>
<protein>
    <recommendedName>
        <fullName evidence="1">diguanylate cyclase</fullName>
        <ecNumber evidence="1">2.7.7.65</ecNumber>
    </recommendedName>
</protein>
<dbReference type="HOGENOM" id="CLU_1007544_0_0_0"/>
<dbReference type="SUPFAM" id="SSF55073">
    <property type="entry name" value="Nucleotide cyclase"/>
    <property type="match status" value="1"/>
</dbReference>
<sequence length="276" mass="30769">MNLPTPQLDASQHSKGMLASLSQQLASIEKRDTELWLILLSIGAMVGGCLLLVLAPAAFLRGGQFHFEVSISKESFFGLIALLTIANGYIVTRRFQYRKVRQQLISSTIQNELVRLQSFTDPLTEVYNRRSLDDMAGRYISSARRRKTDLTFMLIDVDKFRQVNSKFGHLTGDVVLAEVAALLRTSVRGSDAVVRYGGDEFLIILPESTAEHATHVVDRINRNLTDWNHSGQLKDFELSLSIGVAQWKDGATLDETLDAADHKMYAMKGAQTAHSK</sequence>
<name>Q1IRY3_KORVE</name>
<keyword evidence="2" id="KW-0812">Transmembrane</keyword>
<evidence type="ECO:0000313" key="4">
    <source>
        <dbReference type="EMBL" id="ABF40367.1"/>
    </source>
</evidence>
<dbReference type="RefSeq" id="WP_011522169.1">
    <property type="nucleotide sequence ID" value="NC_008009.1"/>
</dbReference>
<dbReference type="AlphaFoldDB" id="Q1IRY3"/>
<dbReference type="GO" id="GO:1902201">
    <property type="term" value="P:negative regulation of bacterial-type flagellum-dependent cell motility"/>
    <property type="evidence" value="ECO:0007669"/>
    <property type="project" value="TreeGrafter"/>
</dbReference>
<dbReference type="Gene3D" id="3.30.70.270">
    <property type="match status" value="1"/>
</dbReference>
<evidence type="ECO:0000259" key="3">
    <source>
        <dbReference type="PROSITE" id="PS50887"/>
    </source>
</evidence>
<dbReference type="PROSITE" id="PS50887">
    <property type="entry name" value="GGDEF"/>
    <property type="match status" value="1"/>
</dbReference>
<gene>
    <name evidence="4" type="ordered locus">Acid345_1365</name>
</gene>
<dbReference type="OrthoDB" id="9759607at2"/>
<dbReference type="EC" id="2.7.7.65" evidence="1"/>
<keyword evidence="5" id="KW-1185">Reference proteome</keyword>
<dbReference type="NCBIfam" id="TIGR00254">
    <property type="entry name" value="GGDEF"/>
    <property type="match status" value="1"/>
</dbReference>
<feature type="transmembrane region" description="Helical" evidence="2">
    <location>
        <begin position="75"/>
        <end position="92"/>
    </location>
</feature>
<dbReference type="EnsemblBacteria" id="ABF40367">
    <property type="protein sequence ID" value="ABF40367"/>
    <property type="gene ID" value="Acid345_1365"/>
</dbReference>
<dbReference type="Proteomes" id="UP000002432">
    <property type="component" value="Chromosome"/>
</dbReference>
<feature type="transmembrane region" description="Helical" evidence="2">
    <location>
        <begin position="35"/>
        <end position="55"/>
    </location>
</feature>
<dbReference type="InterPro" id="IPR029787">
    <property type="entry name" value="Nucleotide_cyclase"/>
</dbReference>
<keyword evidence="2" id="KW-0472">Membrane</keyword>
<evidence type="ECO:0000256" key="1">
    <source>
        <dbReference type="ARBA" id="ARBA00012528"/>
    </source>
</evidence>
<dbReference type="CDD" id="cd01949">
    <property type="entry name" value="GGDEF"/>
    <property type="match status" value="1"/>
</dbReference>
<evidence type="ECO:0000256" key="2">
    <source>
        <dbReference type="SAM" id="Phobius"/>
    </source>
</evidence>
<dbReference type="PANTHER" id="PTHR45138">
    <property type="entry name" value="REGULATORY COMPONENTS OF SENSORY TRANSDUCTION SYSTEM"/>
    <property type="match status" value="1"/>
</dbReference>